<feature type="compositionally biased region" description="Polar residues" evidence="2">
    <location>
        <begin position="32"/>
        <end position="42"/>
    </location>
</feature>
<evidence type="ECO:0000313" key="4">
    <source>
        <dbReference type="EMBL" id="PFH57427.1"/>
    </source>
</evidence>
<evidence type="ECO:0000256" key="2">
    <source>
        <dbReference type="SAM" id="MobiDB-lite"/>
    </source>
</evidence>
<evidence type="ECO:0000313" key="5">
    <source>
        <dbReference type="Proteomes" id="UP000037136"/>
    </source>
</evidence>
<dbReference type="PANTHER" id="PTHR12874:SF9">
    <property type="entry name" value="F-BOX ONLY PROTEIN 48"/>
    <property type="match status" value="1"/>
</dbReference>
<dbReference type="PANTHER" id="PTHR12874">
    <property type="entry name" value="F-BOX ONLY PROTEIN 48-RELATED"/>
    <property type="match status" value="1"/>
</dbReference>
<dbReference type="GO" id="GO:0005737">
    <property type="term" value="C:cytoplasm"/>
    <property type="evidence" value="ECO:0007669"/>
    <property type="project" value="TreeGrafter"/>
</dbReference>
<dbReference type="STRING" id="268505.A0A2A9P922"/>
<dbReference type="AlphaFoldDB" id="A0A2A9P922"/>
<proteinExistence type="predicted"/>
<dbReference type="PROSITE" id="PS50181">
    <property type="entry name" value="FBOX"/>
    <property type="match status" value="1"/>
</dbReference>
<evidence type="ECO:0000256" key="1">
    <source>
        <dbReference type="ARBA" id="ARBA00022786"/>
    </source>
</evidence>
<dbReference type="GO" id="GO:0019005">
    <property type="term" value="C:SCF ubiquitin ligase complex"/>
    <property type="evidence" value="ECO:0007669"/>
    <property type="project" value="TreeGrafter"/>
</dbReference>
<dbReference type="InterPro" id="IPR001810">
    <property type="entry name" value="F-box_dom"/>
</dbReference>
<feature type="domain" description="F-box" evidence="3">
    <location>
        <begin position="173"/>
        <end position="225"/>
    </location>
</feature>
<sequence length="460" mass="51607">MSSQSLDSELESFRQQWLSDLRFRHTVEPSCSLATTSRPPQTSHDDIRSTEGTDDEDEEEDGSATAHDGWNDNLVSALDHYEAAMAKEEQGNMGDSVKLYRQAYRLDPRVERRYREKHLPIAPTPSAAPAPEAAPTQQFSSGTDLIASFAGLNIRASTDDDDDDDDDEEEEASCPLASLPDELLVLILSEVAASDPGWLGGGGVAVVCKRLAYLVATEQRIWRRVCLSNLFGFPAMRYRFGPDPVGEDCCGSRLRSAALIPSVYSSWCDMFRRRPRIRFNGCYISTVNYVRPGHHAAAPAAWAGSGPVHIVTYYRYLRFFRDGSLISLLTTVHPADVVHQLTPDQLRLHRHADHGHSPMRLALCGRWHLTPDDDDDDKGHDDSDAPDVGSLLVETEGVGPKYLYRMHLLLRRAGRAAYNNKLVWRSFHSYNKLTDDWAEFGLKNDKPFFFSRVRSYGMGQ</sequence>
<accession>A0A2A9P922</accession>
<feature type="region of interest" description="Disordered" evidence="2">
    <location>
        <begin position="120"/>
        <end position="139"/>
    </location>
</feature>
<reference evidence="4 5" key="2">
    <citation type="journal article" date="2017" name="Sci. Rep.">
        <title>Ant-infecting Ophiocordyceps genomes reveal a high diversity of potential behavioral manipulation genes and a possible major role for enterotoxins.</title>
        <authorList>
            <person name="de Bekker C."/>
            <person name="Ohm R.A."/>
            <person name="Evans H.C."/>
            <person name="Brachmann A."/>
            <person name="Hughes D.P."/>
        </authorList>
    </citation>
    <scope>NUCLEOTIDE SEQUENCE [LARGE SCALE GENOMIC DNA]</scope>
    <source>
        <strain evidence="4 5">SC16a</strain>
    </source>
</reference>
<protein>
    <recommendedName>
        <fullName evidence="3">F-box domain-containing protein</fullName>
    </recommendedName>
</protein>
<feature type="compositionally biased region" description="Acidic residues" evidence="2">
    <location>
        <begin position="52"/>
        <end position="62"/>
    </location>
</feature>
<dbReference type="Pfam" id="PF19270">
    <property type="entry name" value="FBO_C"/>
    <property type="match status" value="1"/>
</dbReference>
<gene>
    <name evidence="4" type="ORF">XA68_15087</name>
</gene>
<dbReference type="InterPro" id="IPR045464">
    <property type="entry name" value="Hrt3/FBXO9_C"/>
</dbReference>
<evidence type="ECO:0000259" key="3">
    <source>
        <dbReference type="PROSITE" id="PS50181"/>
    </source>
</evidence>
<keyword evidence="1" id="KW-0833">Ubl conjugation pathway</keyword>
<dbReference type="InterPro" id="IPR036047">
    <property type="entry name" value="F-box-like_dom_sf"/>
</dbReference>
<dbReference type="OrthoDB" id="2117972at2759"/>
<name>A0A2A9P922_OPHUN</name>
<dbReference type="Pfam" id="PF12937">
    <property type="entry name" value="F-box-like"/>
    <property type="match status" value="1"/>
</dbReference>
<dbReference type="EMBL" id="LAZP02000410">
    <property type="protein sequence ID" value="PFH57427.1"/>
    <property type="molecule type" value="Genomic_DNA"/>
</dbReference>
<comment type="caution">
    <text evidence="4">The sequence shown here is derived from an EMBL/GenBank/DDBJ whole genome shotgun (WGS) entry which is preliminary data.</text>
</comment>
<feature type="region of interest" description="Disordered" evidence="2">
    <location>
        <begin position="31"/>
        <end position="71"/>
    </location>
</feature>
<dbReference type="Proteomes" id="UP000037136">
    <property type="component" value="Unassembled WGS sequence"/>
</dbReference>
<organism evidence="4 5">
    <name type="scientific">Ophiocordyceps unilateralis</name>
    <name type="common">Zombie-ant fungus</name>
    <name type="synonym">Torrubia unilateralis</name>
    <dbReference type="NCBI Taxonomy" id="268505"/>
    <lineage>
        <taxon>Eukaryota</taxon>
        <taxon>Fungi</taxon>
        <taxon>Dikarya</taxon>
        <taxon>Ascomycota</taxon>
        <taxon>Pezizomycotina</taxon>
        <taxon>Sordariomycetes</taxon>
        <taxon>Hypocreomycetidae</taxon>
        <taxon>Hypocreales</taxon>
        <taxon>Ophiocordycipitaceae</taxon>
        <taxon>Ophiocordyceps</taxon>
    </lineage>
</organism>
<dbReference type="GO" id="GO:0031146">
    <property type="term" value="P:SCF-dependent proteasomal ubiquitin-dependent protein catabolic process"/>
    <property type="evidence" value="ECO:0007669"/>
    <property type="project" value="TreeGrafter"/>
</dbReference>
<keyword evidence="5" id="KW-1185">Reference proteome</keyword>
<dbReference type="SUPFAM" id="SSF81383">
    <property type="entry name" value="F-box domain"/>
    <property type="match status" value="1"/>
</dbReference>
<reference evidence="4 5" key="1">
    <citation type="journal article" date="2015" name="BMC Genomics">
        <title>Gene expression during zombie ant biting behavior reflects the complexity underlying fungal parasitic behavioral manipulation.</title>
        <authorList>
            <person name="de Bekker C."/>
            <person name="Ohm R.A."/>
            <person name="Loreto R.G."/>
            <person name="Sebastian A."/>
            <person name="Albert I."/>
            <person name="Merrow M."/>
            <person name="Brachmann A."/>
            <person name="Hughes D.P."/>
        </authorList>
    </citation>
    <scope>NUCLEOTIDE SEQUENCE [LARGE SCALE GENOMIC DNA]</scope>
    <source>
        <strain evidence="4 5">SC16a</strain>
    </source>
</reference>